<evidence type="ECO:0000313" key="4">
    <source>
        <dbReference type="EMBL" id="QOR46393.1"/>
    </source>
</evidence>
<dbReference type="PANTHER" id="PTHR30535">
    <property type="entry name" value="VITAMIN B12-BINDING PROTEIN"/>
    <property type="match status" value="1"/>
</dbReference>
<dbReference type="PANTHER" id="PTHR30535:SF4">
    <property type="entry name" value="HEMIN-BINDING PERIPLASMIC PROTEIN HMUT"/>
    <property type="match status" value="1"/>
</dbReference>
<feature type="chain" id="PRO_5039408846" evidence="3">
    <location>
        <begin position="18"/>
        <end position="361"/>
    </location>
</feature>
<dbReference type="InterPro" id="IPR002491">
    <property type="entry name" value="ABC_transptr_periplasmic_BD"/>
</dbReference>
<dbReference type="InterPro" id="IPR050902">
    <property type="entry name" value="ABC_Transporter_SBP"/>
</dbReference>
<dbReference type="PROSITE" id="PS51257">
    <property type="entry name" value="PROKAR_LIPOPROTEIN"/>
    <property type="match status" value="1"/>
</dbReference>
<reference evidence="4 5" key="1">
    <citation type="submission" date="2020-10" db="EMBL/GenBank/DDBJ databases">
        <title>Trueperella pecoris sp. nov. isolated from bovine and porcine specimens.</title>
        <authorList>
            <person name="Schoenecker L."/>
            <person name="Schnydrig P."/>
            <person name="Brodard I."/>
            <person name="Thomann A."/>
            <person name="Hemphill A."/>
            <person name="Rodriguez-Campos S."/>
            <person name="Perreten V."/>
            <person name="Jores J."/>
            <person name="Kittl S."/>
        </authorList>
    </citation>
    <scope>NUCLEOTIDE SEQUENCE [LARGE SCALE GENOMIC DNA]</scope>
    <source>
        <strain evidence="4 5">15A0121</strain>
    </source>
</reference>
<gene>
    <name evidence="4" type="ORF">INS88_04105</name>
</gene>
<accession>A0A8A5U7B9</accession>
<evidence type="ECO:0000313" key="5">
    <source>
        <dbReference type="Proteomes" id="UP000595053"/>
    </source>
</evidence>
<organism evidence="4 5">
    <name type="scientific">Trueperella pecoris</name>
    <dbReference type="NCBI Taxonomy" id="2733571"/>
    <lineage>
        <taxon>Bacteria</taxon>
        <taxon>Bacillati</taxon>
        <taxon>Actinomycetota</taxon>
        <taxon>Actinomycetes</taxon>
        <taxon>Actinomycetales</taxon>
        <taxon>Actinomycetaceae</taxon>
        <taxon>Trueperella</taxon>
    </lineage>
</organism>
<feature type="region of interest" description="Disordered" evidence="2">
    <location>
        <begin position="25"/>
        <end position="52"/>
    </location>
</feature>
<dbReference type="AlphaFoldDB" id="A0A7M1QX06"/>
<comment type="similarity">
    <text evidence="1">Belongs to the bacterial solute-binding protein 8 family.</text>
</comment>
<dbReference type="Pfam" id="PF01497">
    <property type="entry name" value="Peripla_BP_2"/>
    <property type="match status" value="1"/>
</dbReference>
<dbReference type="PROSITE" id="PS50983">
    <property type="entry name" value="FE_B12_PBP"/>
    <property type="match status" value="1"/>
</dbReference>
<evidence type="ECO:0000256" key="3">
    <source>
        <dbReference type="SAM" id="SignalP"/>
    </source>
</evidence>
<evidence type="ECO:0000256" key="2">
    <source>
        <dbReference type="SAM" id="MobiDB-lite"/>
    </source>
</evidence>
<keyword evidence="3" id="KW-0732">Signal</keyword>
<protein>
    <submittedName>
        <fullName evidence="4">ABC transporter substrate-binding protein</fullName>
    </submittedName>
</protein>
<proteinExistence type="inferred from homology"/>
<keyword evidence="5" id="KW-1185">Reference proteome</keyword>
<dbReference type="Gene3D" id="3.40.50.1980">
    <property type="entry name" value="Nitrogenase molybdenum iron protein domain"/>
    <property type="match status" value="2"/>
</dbReference>
<feature type="signal peptide" evidence="3">
    <location>
        <begin position="1"/>
        <end position="17"/>
    </location>
</feature>
<accession>A0A7M1QX06</accession>
<name>A0A7M1QX06_9ACTO</name>
<dbReference type="EMBL" id="CP063213">
    <property type="protein sequence ID" value="QOR46393.1"/>
    <property type="molecule type" value="Genomic_DNA"/>
</dbReference>
<sequence length="361" mass="37896">MKSKKFVLMLVFAIAIAGCSVPQHPQSQDAISSKAHPETIESPHTNTVALPNPHQLKGLTVVPDIADPEPLKEKFPQTLPVSVTDFEGNKVTVSDTSRILAMDLEGTLTRTVIALGYGNSIVGRTVSSTEKQLAHVPVVTQNGHTLNVEAILGLKPSVIIMDRSIGPTEAVDQLKAAGIPVVFVDPARGIDKNTALITSVAQALGSEDAGRALAQRTEKETQEALEKIKTWVPAEPIEGAFLYVRGTGGVFFILGQKEGATALIRAVGAKDLATEQGINGVTPANAEALAKLNPEVIFTMSGGLESTDGLQGLLARPGVAQTRAGQNQRVIAIPDGLSLSFGPQTAQTLLAVARALYGVSE</sequence>
<dbReference type="Proteomes" id="UP000595053">
    <property type="component" value="Chromosome"/>
</dbReference>
<dbReference type="RefSeq" id="WP_193325916.1">
    <property type="nucleotide sequence ID" value="NZ_CP053291.1"/>
</dbReference>
<evidence type="ECO:0000256" key="1">
    <source>
        <dbReference type="ARBA" id="ARBA00008814"/>
    </source>
</evidence>
<dbReference type="SUPFAM" id="SSF53807">
    <property type="entry name" value="Helical backbone' metal receptor"/>
    <property type="match status" value="1"/>
</dbReference>